<evidence type="ECO:0000313" key="7">
    <source>
        <dbReference type="EMBL" id="GGK92272.1"/>
    </source>
</evidence>
<dbReference type="InterPro" id="IPR050572">
    <property type="entry name" value="Fe-S_Ferredoxin"/>
</dbReference>
<dbReference type="PANTHER" id="PTHR43687:SF1">
    <property type="entry name" value="FERREDOXIN III"/>
    <property type="match status" value="1"/>
</dbReference>
<keyword evidence="2" id="KW-0479">Metal-binding</keyword>
<evidence type="ECO:0000259" key="6">
    <source>
        <dbReference type="PROSITE" id="PS51379"/>
    </source>
</evidence>
<gene>
    <name evidence="7" type="ORF">GCM10011588_03380</name>
</gene>
<dbReference type="AlphaFoldDB" id="A0A917R6F0"/>
<evidence type="ECO:0000256" key="4">
    <source>
        <dbReference type="ARBA" id="ARBA00023014"/>
    </source>
</evidence>
<protein>
    <recommendedName>
        <fullName evidence="6">4Fe-4S ferredoxin-type domain-containing protein</fullName>
    </recommendedName>
</protein>
<dbReference type="Proteomes" id="UP000638263">
    <property type="component" value="Unassembled WGS sequence"/>
</dbReference>
<dbReference type="PROSITE" id="PS00198">
    <property type="entry name" value="4FE4S_FER_1"/>
    <property type="match status" value="2"/>
</dbReference>
<dbReference type="PANTHER" id="PTHR43687">
    <property type="entry name" value="ADENYLYLSULFATE REDUCTASE, BETA SUBUNIT"/>
    <property type="match status" value="1"/>
</dbReference>
<name>A0A917R6F0_9NOCA</name>
<dbReference type="Gene3D" id="3.30.70.20">
    <property type="match status" value="1"/>
</dbReference>
<feature type="region of interest" description="Disordered" evidence="5">
    <location>
        <begin position="95"/>
        <end position="117"/>
    </location>
</feature>
<dbReference type="SUPFAM" id="SSF54862">
    <property type="entry name" value="4Fe-4S ferredoxins"/>
    <property type="match status" value="1"/>
</dbReference>
<feature type="domain" description="4Fe-4S ferredoxin-type" evidence="6">
    <location>
        <begin position="1"/>
        <end position="30"/>
    </location>
</feature>
<dbReference type="RefSeq" id="WP_058855614.1">
    <property type="nucleotide sequence ID" value="NZ_BMMH01000001.1"/>
</dbReference>
<keyword evidence="1" id="KW-0004">4Fe-4S</keyword>
<dbReference type="GO" id="GO:0051539">
    <property type="term" value="F:4 iron, 4 sulfur cluster binding"/>
    <property type="evidence" value="ECO:0007669"/>
    <property type="project" value="UniProtKB-KW"/>
</dbReference>
<comment type="caution">
    <text evidence="7">The sequence shown here is derived from an EMBL/GenBank/DDBJ whole genome shotgun (WGS) entry which is preliminary data.</text>
</comment>
<sequence length="117" mass="12306">MIELVSAQRCIACDKCIAVCPTNVFDRGTDGIPVISRHSDCQTCFQCEANCPADALFVSPRTTPEPESSAAGDQDELVRSGLLGSYRAQIGWGKGRKPGTLQALGPALQPNGAPLTS</sequence>
<evidence type="ECO:0000256" key="5">
    <source>
        <dbReference type="SAM" id="MobiDB-lite"/>
    </source>
</evidence>
<dbReference type="EMBL" id="BMMH01000001">
    <property type="protein sequence ID" value="GGK92272.1"/>
    <property type="molecule type" value="Genomic_DNA"/>
</dbReference>
<dbReference type="GO" id="GO:0046872">
    <property type="term" value="F:metal ion binding"/>
    <property type="evidence" value="ECO:0007669"/>
    <property type="project" value="UniProtKB-KW"/>
</dbReference>
<proteinExistence type="predicted"/>
<reference evidence="7" key="1">
    <citation type="journal article" date="2014" name="Int. J. Syst. Evol. Microbiol.">
        <title>Complete genome sequence of Corynebacterium casei LMG S-19264T (=DSM 44701T), isolated from a smear-ripened cheese.</title>
        <authorList>
            <consortium name="US DOE Joint Genome Institute (JGI-PGF)"/>
            <person name="Walter F."/>
            <person name="Albersmeier A."/>
            <person name="Kalinowski J."/>
            <person name="Ruckert C."/>
        </authorList>
    </citation>
    <scope>NUCLEOTIDE SEQUENCE</scope>
    <source>
        <strain evidence="7">CGMCC 4.3508</strain>
    </source>
</reference>
<dbReference type="InterPro" id="IPR017900">
    <property type="entry name" value="4Fe4S_Fe_S_CS"/>
</dbReference>
<dbReference type="Pfam" id="PF13187">
    <property type="entry name" value="Fer4_9"/>
    <property type="match status" value="1"/>
</dbReference>
<keyword evidence="3" id="KW-0408">Iron</keyword>
<accession>A0A917R6F0</accession>
<evidence type="ECO:0000256" key="3">
    <source>
        <dbReference type="ARBA" id="ARBA00023004"/>
    </source>
</evidence>
<evidence type="ECO:0000313" key="8">
    <source>
        <dbReference type="Proteomes" id="UP000638263"/>
    </source>
</evidence>
<dbReference type="InterPro" id="IPR017896">
    <property type="entry name" value="4Fe4S_Fe-S-bd"/>
</dbReference>
<keyword evidence="4" id="KW-0411">Iron-sulfur</keyword>
<organism evidence="7 8">
    <name type="scientific">Nocardia jinanensis</name>
    <dbReference type="NCBI Taxonomy" id="382504"/>
    <lineage>
        <taxon>Bacteria</taxon>
        <taxon>Bacillati</taxon>
        <taxon>Actinomycetota</taxon>
        <taxon>Actinomycetes</taxon>
        <taxon>Mycobacteriales</taxon>
        <taxon>Nocardiaceae</taxon>
        <taxon>Nocardia</taxon>
    </lineage>
</organism>
<evidence type="ECO:0000256" key="1">
    <source>
        <dbReference type="ARBA" id="ARBA00022485"/>
    </source>
</evidence>
<reference evidence="7" key="2">
    <citation type="submission" date="2020-09" db="EMBL/GenBank/DDBJ databases">
        <authorList>
            <person name="Sun Q."/>
            <person name="Zhou Y."/>
        </authorList>
    </citation>
    <scope>NUCLEOTIDE SEQUENCE</scope>
    <source>
        <strain evidence="7">CGMCC 4.3508</strain>
    </source>
</reference>
<feature type="domain" description="4Fe-4S ferredoxin-type" evidence="6">
    <location>
        <begin position="31"/>
        <end position="61"/>
    </location>
</feature>
<evidence type="ECO:0000256" key="2">
    <source>
        <dbReference type="ARBA" id="ARBA00022723"/>
    </source>
</evidence>
<keyword evidence="8" id="KW-1185">Reference proteome</keyword>
<dbReference type="PROSITE" id="PS51379">
    <property type="entry name" value="4FE4S_FER_2"/>
    <property type="match status" value="2"/>
</dbReference>